<reference evidence="1 2" key="1">
    <citation type="submission" date="2023-10" db="EMBL/GenBank/DDBJ databases">
        <title>Development of a sustainable strategy for remediation of hydrocarbon-contaminated territories based on the waste exchange concept.</title>
        <authorList>
            <person name="Krivoruchko A."/>
        </authorList>
    </citation>
    <scope>NUCLEOTIDE SEQUENCE [LARGE SCALE GENOMIC DNA]</scope>
    <source>
        <strain evidence="1 2">IEGM 1266</strain>
    </source>
</reference>
<dbReference type="RefSeq" id="WP_024498562.1">
    <property type="nucleotide sequence ID" value="NZ_CP096596.1"/>
</dbReference>
<name>A0ABU4D906_9ACTN</name>
<evidence type="ECO:0000313" key="1">
    <source>
        <dbReference type="EMBL" id="MDV6305764.1"/>
    </source>
</evidence>
<accession>A0ABU4D906</accession>
<protein>
    <submittedName>
        <fullName evidence="1">Uncharacterized protein</fullName>
    </submittedName>
</protein>
<dbReference type="EMBL" id="JAWLKI010000001">
    <property type="protein sequence ID" value="MDV6305764.1"/>
    <property type="molecule type" value="Genomic_DNA"/>
</dbReference>
<organism evidence="1 2">
    <name type="scientific">Gordonia amicalis</name>
    <dbReference type="NCBI Taxonomy" id="89053"/>
    <lineage>
        <taxon>Bacteria</taxon>
        <taxon>Bacillati</taxon>
        <taxon>Actinomycetota</taxon>
        <taxon>Actinomycetes</taxon>
        <taxon>Mycobacteriales</taxon>
        <taxon>Gordoniaceae</taxon>
        <taxon>Gordonia</taxon>
    </lineage>
</organism>
<gene>
    <name evidence="1" type="ORF">R3P94_00120</name>
</gene>
<dbReference type="Proteomes" id="UP001185779">
    <property type="component" value="Unassembled WGS sequence"/>
</dbReference>
<comment type="caution">
    <text evidence="1">The sequence shown here is derived from an EMBL/GenBank/DDBJ whole genome shotgun (WGS) entry which is preliminary data.</text>
</comment>
<keyword evidence="2" id="KW-1185">Reference proteome</keyword>
<proteinExistence type="predicted"/>
<evidence type="ECO:0000313" key="2">
    <source>
        <dbReference type="Proteomes" id="UP001185779"/>
    </source>
</evidence>
<sequence>MSQLADAVAAVGALIAENAEYKPNRVVPATATGAELTARYHDLQGVTFAIDHGIASGVVLDPLDHPSTVSALRTTGAQLLAALWDAIGRTRFADGLDAPTRAELATALDSAAAELGGG</sequence>